<evidence type="ECO:0000313" key="4">
    <source>
        <dbReference type="Proteomes" id="UP000598971"/>
    </source>
</evidence>
<organism evidence="3 4">
    <name type="scientific">Limnovirga soli</name>
    <dbReference type="NCBI Taxonomy" id="2656915"/>
    <lineage>
        <taxon>Bacteria</taxon>
        <taxon>Pseudomonadati</taxon>
        <taxon>Bacteroidota</taxon>
        <taxon>Chitinophagia</taxon>
        <taxon>Chitinophagales</taxon>
        <taxon>Chitinophagaceae</taxon>
        <taxon>Limnovirga</taxon>
    </lineage>
</organism>
<keyword evidence="4" id="KW-1185">Reference proteome</keyword>
<dbReference type="PROSITE" id="PS51257">
    <property type="entry name" value="PROKAR_LIPOPROTEIN"/>
    <property type="match status" value="1"/>
</dbReference>
<dbReference type="InterPro" id="IPR050216">
    <property type="entry name" value="LRR_domain-containing"/>
</dbReference>
<dbReference type="Proteomes" id="UP000598971">
    <property type="component" value="Unassembled WGS sequence"/>
</dbReference>
<proteinExistence type="predicted"/>
<dbReference type="GO" id="GO:0005737">
    <property type="term" value="C:cytoplasm"/>
    <property type="evidence" value="ECO:0007669"/>
    <property type="project" value="TreeGrafter"/>
</dbReference>
<dbReference type="InterPro" id="IPR032675">
    <property type="entry name" value="LRR_dom_sf"/>
</dbReference>
<name>A0A8J8JU91_9BACT</name>
<dbReference type="PANTHER" id="PTHR48051">
    <property type="match status" value="1"/>
</dbReference>
<protein>
    <recommendedName>
        <fullName evidence="5">Leucine-rich repeat domain-containing protein</fullName>
    </recommendedName>
</protein>
<keyword evidence="2" id="KW-0677">Repeat</keyword>
<dbReference type="RefSeq" id="WP_171607999.1">
    <property type="nucleotide sequence ID" value="NZ_WHPF01000007.1"/>
</dbReference>
<evidence type="ECO:0000313" key="3">
    <source>
        <dbReference type="EMBL" id="NNV56060.1"/>
    </source>
</evidence>
<keyword evidence="1" id="KW-0433">Leucine-rich repeat</keyword>
<dbReference type="Gene3D" id="3.80.10.10">
    <property type="entry name" value="Ribonuclease Inhibitor"/>
    <property type="match status" value="1"/>
</dbReference>
<accession>A0A8J8JU91</accession>
<gene>
    <name evidence="3" type="ORF">GD597_11370</name>
</gene>
<evidence type="ECO:0000256" key="2">
    <source>
        <dbReference type="ARBA" id="ARBA00022737"/>
    </source>
</evidence>
<comment type="caution">
    <text evidence="3">The sequence shown here is derived from an EMBL/GenBank/DDBJ whole genome shotgun (WGS) entry which is preliminary data.</text>
</comment>
<dbReference type="EMBL" id="WHPF01000007">
    <property type="protein sequence ID" value="NNV56060.1"/>
    <property type="molecule type" value="Genomic_DNA"/>
</dbReference>
<dbReference type="SUPFAM" id="SSF52058">
    <property type="entry name" value="L domain-like"/>
    <property type="match status" value="1"/>
</dbReference>
<dbReference type="AlphaFoldDB" id="A0A8J8JU91"/>
<evidence type="ECO:0000256" key="1">
    <source>
        <dbReference type="ARBA" id="ARBA00022614"/>
    </source>
</evidence>
<evidence type="ECO:0008006" key="5">
    <source>
        <dbReference type="Google" id="ProtNLM"/>
    </source>
</evidence>
<reference evidence="3" key="1">
    <citation type="submission" date="2019-10" db="EMBL/GenBank/DDBJ databases">
        <title>Draft genome sequence of Panacibacter sp. KCS-6.</title>
        <authorList>
            <person name="Yim K.J."/>
        </authorList>
    </citation>
    <scope>NUCLEOTIDE SEQUENCE</scope>
    <source>
        <strain evidence="3">KCS-6</strain>
    </source>
</reference>
<sequence>MRFLIFFIFFGILACTSKYKTTVSTIDLSNKNLLTIPDSIFSFEQLEYLELGNSFTLYPPLSALGNDTAVNMNKITAVPHNIIRLQNLRKLGLGCNNLISLPIEITQLENLDTLDISFNHHLNIAAALRILKQMKWLKYINIIATNADNNTIDELRKSLPNTLIVATPKDIFIDTNEKPR</sequence>
<dbReference type="PANTHER" id="PTHR48051:SF36">
    <property type="entry name" value="CASPASE FAMILY P20 DOMAIN-CONTAINING PROTEIN"/>
    <property type="match status" value="1"/>
</dbReference>